<protein>
    <submittedName>
        <fullName evidence="1">Uncharacterized protein</fullName>
    </submittedName>
</protein>
<sequence>MYNNFNQSTFNSNIQFITSKRDRGMFKEIFICESQIYTYSFLLESSSELSGSSASSVEVKRAKRINYFLGEGKKKWKPKQELLINNVNVTELFKRFRKHSIAEVEKNGHINPLRIL</sequence>
<evidence type="ECO:0000313" key="2">
    <source>
        <dbReference type="Proteomes" id="UP000613177"/>
    </source>
</evidence>
<dbReference type="Proteomes" id="UP000613177">
    <property type="component" value="Unassembled WGS sequence"/>
</dbReference>
<accession>A0A8H7SY26</accession>
<proteinExistence type="predicted"/>
<keyword evidence="2" id="KW-1185">Reference proteome</keyword>
<reference evidence="1" key="1">
    <citation type="submission" date="2021-01" db="EMBL/GenBank/DDBJ databases">
        <title>Metabolic potential, ecology and presence of endohyphal bacteria is reflected in genomic diversity of Mucoromycotina.</title>
        <authorList>
            <person name="Muszewska A."/>
            <person name="Okrasinska A."/>
            <person name="Steczkiewicz K."/>
            <person name="Drgas O."/>
            <person name="Orlowska M."/>
            <person name="Perlinska-Lenart U."/>
            <person name="Aleksandrzak-Piekarczyk T."/>
            <person name="Szatraj K."/>
            <person name="Zielenkiewicz U."/>
            <person name="Pilsyk S."/>
            <person name="Malc E."/>
            <person name="Mieczkowski P."/>
            <person name="Kruszewska J.S."/>
            <person name="Biernat P."/>
            <person name="Pawlowska J."/>
        </authorList>
    </citation>
    <scope>NUCLEOTIDE SEQUENCE</scope>
    <source>
        <strain evidence="1">WA0000018081</strain>
    </source>
</reference>
<dbReference type="AlphaFoldDB" id="A0A8H7SY26"/>
<dbReference type="EMBL" id="JAEPRE010000007">
    <property type="protein sequence ID" value="KAG2237317.1"/>
    <property type="molecule type" value="Genomic_DNA"/>
</dbReference>
<organism evidence="1 2">
    <name type="scientific">Thamnidium elegans</name>
    <dbReference type="NCBI Taxonomy" id="101142"/>
    <lineage>
        <taxon>Eukaryota</taxon>
        <taxon>Fungi</taxon>
        <taxon>Fungi incertae sedis</taxon>
        <taxon>Mucoromycota</taxon>
        <taxon>Mucoromycotina</taxon>
        <taxon>Mucoromycetes</taxon>
        <taxon>Mucorales</taxon>
        <taxon>Mucorineae</taxon>
        <taxon>Mucoraceae</taxon>
        <taxon>Thamnidium</taxon>
    </lineage>
</organism>
<name>A0A8H7SY26_9FUNG</name>
<evidence type="ECO:0000313" key="1">
    <source>
        <dbReference type="EMBL" id="KAG2237317.1"/>
    </source>
</evidence>
<comment type="caution">
    <text evidence="1">The sequence shown here is derived from an EMBL/GenBank/DDBJ whole genome shotgun (WGS) entry which is preliminary data.</text>
</comment>
<gene>
    <name evidence="1" type="ORF">INT48_009050</name>
</gene>